<dbReference type="Gene3D" id="3.40.50.300">
    <property type="entry name" value="P-loop containing nucleotide triphosphate hydrolases"/>
    <property type="match status" value="1"/>
</dbReference>
<dbReference type="InterPro" id="IPR035421">
    <property type="entry name" value="Terminase_6C"/>
</dbReference>
<dbReference type="InterPro" id="IPR027417">
    <property type="entry name" value="P-loop_NTPase"/>
</dbReference>
<dbReference type="AlphaFoldDB" id="A0A3B0RRF2"/>
<evidence type="ECO:0000313" key="3">
    <source>
        <dbReference type="EMBL" id="VAV95990.1"/>
    </source>
</evidence>
<name>A0A3B0RRF2_9ZZZZ</name>
<dbReference type="Pfam" id="PF03237">
    <property type="entry name" value="Terminase_6N"/>
    <property type="match status" value="1"/>
</dbReference>
<proteinExistence type="predicted"/>
<dbReference type="EMBL" id="UOEC01000131">
    <property type="protein sequence ID" value="VAV95990.1"/>
    <property type="molecule type" value="Genomic_DNA"/>
</dbReference>
<gene>
    <name evidence="3" type="ORF">MNBD_ALPHA08-503</name>
</gene>
<dbReference type="Pfam" id="PF17289">
    <property type="entry name" value="Terminase_6C"/>
    <property type="match status" value="1"/>
</dbReference>
<sequence length="441" mass="48699">MHGALKRSDAEIDDILDCIGSENFERLITDWPLWARHDQLPIQHAANLAKWKTWVVLGGRGAGKTLTGAEWVRYQALGRKPIADSPATRIALVGPTLGEVRAVMVEGISGLLAIHAEHERPQFLSSQNKLIWPNGSVGQIFSAQEPDSLRGPQFDVAWCDELAKWSNLEETWDMLQFGLRLGDHPRAVVTTTPRPVKLLKRLLADESTLITRASTHDNAQFLAPSFIDEVEKQYGGTRLGRQEIAGELIDDNPDALFQRELIEKTRVRKTPPLTRIVVAVDPPVSSKNSSNSCGIVCAGLGEDGRVYVLDDATVQRAPPTRWARKAIAVYHARGADRLVVEVNQGGEMVSTILAEIDDSVAVKPVHATRGKHLRAEPVAALYEQHRVSHVGAFPALEDEMCMFEQRAAKGRTSPDRVDALVWALHELLLARKLANPRVSVI</sequence>
<dbReference type="Gene3D" id="3.30.420.240">
    <property type="match status" value="1"/>
</dbReference>
<accession>A0A3B0RRF2</accession>
<protein>
    <submittedName>
        <fullName evidence="3">Gene Transfer Agent terminase protein</fullName>
    </submittedName>
</protein>
<organism evidence="3">
    <name type="scientific">hydrothermal vent metagenome</name>
    <dbReference type="NCBI Taxonomy" id="652676"/>
    <lineage>
        <taxon>unclassified sequences</taxon>
        <taxon>metagenomes</taxon>
        <taxon>ecological metagenomes</taxon>
    </lineage>
</organism>
<keyword evidence="1" id="KW-1188">Viral release from host cell</keyword>
<reference evidence="3" key="1">
    <citation type="submission" date="2018-06" db="EMBL/GenBank/DDBJ databases">
        <authorList>
            <person name="Zhirakovskaya E."/>
        </authorList>
    </citation>
    <scope>NUCLEOTIDE SEQUENCE</scope>
</reference>
<evidence type="ECO:0000256" key="1">
    <source>
        <dbReference type="ARBA" id="ARBA00022612"/>
    </source>
</evidence>
<evidence type="ECO:0000259" key="2">
    <source>
        <dbReference type="Pfam" id="PF17289"/>
    </source>
</evidence>
<feature type="domain" description="Terminase large subunit gp17-like C-terminal" evidence="2">
    <location>
        <begin position="279"/>
        <end position="426"/>
    </location>
</feature>